<dbReference type="AlphaFoldDB" id="W4LBQ5"/>
<sequence length="276" mass="30601">MPQTARHRQCAQSPGAPTMRFCPNVAAAIGVSEAIILHRLDYWLSRSKHWFKGRAWVYNTYDAWHEQFFFLSMSTVQTTFRRLEHLGVIESSQALNRSRWDKTKWYTIDYGRLAELVPQTAAAEGPVNDAPVEPPSMAGQASTDEAASVTIDGAESPPSWKTMGSSMNYSIEISNRACEGEPEEEARQPALETAEPEVPSCHLGAEAKSIEMEAVVNELDMAYEAIPEAERGTWYERADRALEAAGMAEWMRITAVVKEAALKLWVGSTIPAFASG</sequence>
<protein>
    <submittedName>
        <fullName evidence="2">Uncharacterized protein</fullName>
    </submittedName>
</protein>
<dbReference type="HOGENOM" id="CLU_911158_0_0_7"/>
<name>W4LBQ5_ENTF1</name>
<keyword evidence="3" id="KW-1185">Reference proteome</keyword>
<evidence type="ECO:0000256" key="1">
    <source>
        <dbReference type="SAM" id="MobiDB-lite"/>
    </source>
</evidence>
<evidence type="ECO:0000313" key="2">
    <source>
        <dbReference type="EMBL" id="ETW95412.1"/>
    </source>
</evidence>
<evidence type="ECO:0000313" key="3">
    <source>
        <dbReference type="Proteomes" id="UP000019141"/>
    </source>
</evidence>
<gene>
    <name evidence="2" type="ORF">ETSY1_30760</name>
</gene>
<comment type="caution">
    <text evidence="2">The sequence shown here is derived from an EMBL/GenBank/DDBJ whole genome shotgun (WGS) entry which is preliminary data.</text>
</comment>
<dbReference type="EMBL" id="AZHW01000920">
    <property type="protein sequence ID" value="ETW95412.1"/>
    <property type="molecule type" value="Genomic_DNA"/>
</dbReference>
<reference evidence="2 3" key="1">
    <citation type="journal article" date="2014" name="Nature">
        <title>An environmental bacterial taxon with a large and distinct metabolic repertoire.</title>
        <authorList>
            <person name="Wilson M.C."/>
            <person name="Mori T."/>
            <person name="Ruckert C."/>
            <person name="Uria A.R."/>
            <person name="Helf M.J."/>
            <person name="Takada K."/>
            <person name="Gernert C."/>
            <person name="Steffens U.A."/>
            <person name="Heycke N."/>
            <person name="Schmitt S."/>
            <person name="Rinke C."/>
            <person name="Helfrich E.J."/>
            <person name="Brachmann A.O."/>
            <person name="Gurgui C."/>
            <person name="Wakimoto T."/>
            <person name="Kracht M."/>
            <person name="Crusemann M."/>
            <person name="Hentschel U."/>
            <person name="Abe I."/>
            <person name="Matsunaga S."/>
            <person name="Kalinowski J."/>
            <person name="Takeyama H."/>
            <person name="Piel J."/>
        </authorList>
    </citation>
    <scope>NUCLEOTIDE SEQUENCE [LARGE SCALE GENOMIC DNA]</scope>
    <source>
        <strain evidence="3">TSY1</strain>
    </source>
</reference>
<accession>W4LBQ5</accession>
<feature type="region of interest" description="Disordered" evidence="1">
    <location>
        <begin position="125"/>
        <end position="164"/>
    </location>
</feature>
<proteinExistence type="predicted"/>
<organism evidence="2 3">
    <name type="scientific">Entotheonella factor</name>
    <dbReference type="NCBI Taxonomy" id="1429438"/>
    <lineage>
        <taxon>Bacteria</taxon>
        <taxon>Pseudomonadati</taxon>
        <taxon>Nitrospinota/Tectimicrobiota group</taxon>
        <taxon>Candidatus Tectimicrobiota</taxon>
        <taxon>Candidatus Entotheonellia</taxon>
        <taxon>Candidatus Entotheonellales</taxon>
        <taxon>Candidatus Entotheonellaceae</taxon>
        <taxon>Candidatus Entotheonella</taxon>
    </lineage>
</organism>
<dbReference type="Proteomes" id="UP000019141">
    <property type="component" value="Unassembled WGS sequence"/>
</dbReference>